<evidence type="ECO:0000256" key="3">
    <source>
        <dbReference type="ARBA" id="ARBA00023242"/>
    </source>
</evidence>
<feature type="compositionally biased region" description="Basic and acidic residues" evidence="4">
    <location>
        <begin position="661"/>
        <end position="673"/>
    </location>
</feature>
<accession>A0AAW1NCS5</accession>
<dbReference type="Pfam" id="PF03715">
    <property type="entry name" value="Noc2"/>
    <property type="match status" value="1"/>
</dbReference>
<dbReference type="EMBL" id="JBDFQZ010000001">
    <property type="protein sequence ID" value="KAK9755770.1"/>
    <property type="molecule type" value="Genomic_DNA"/>
</dbReference>
<dbReference type="PANTHER" id="PTHR12687">
    <property type="entry name" value="NUCLEOLAR COMPLEX 2 AND RAD4-RELATED"/>
    <property type="match status" value="1"/>
</dbReference>
<sequence>MGSKKKAKKLDSTKMSDESNDLFDGKSPVSKKEAKEHKKQLELLKETHPEFYEYLKDVDKELLEFDDEGSDDDTETFDDDTDVGEDDVEMDGGDNEDVEDDDEDEDVFDDDGIEHGHSEDEEEEKPSKSIITMDMVNSWCNSIHEDGKIAPIRNLLKAFKTACHYADSDDNSSAKLSGMSNDVLNKIMVVTLCKMGRVLRKLMNLPSYGGKKETILNVKDTKPWKKYNHMVKSFLGNALHALNRMTDPNEISFTLRQLKHSTLFMAAFPTLLRKFLKVAIHFWGTGGGALTASAFLFLRDLCVRLGTDCLDECFKGLYKAYVMNCQYVNTTKLQHIHLLRQCFILLLSVDLSTAYQHGFIYIRQLATILRDALSLKTKEAFRKVYEWKFISCLELWTGAMCEYGSEPDFRPLAYPLTQIIYGVTRLVPTTRYFPLRIRCIRMLNRIAAATNTFISVSMLLLDMLEMKELHTPPTGGVGKAADLRTVLKVSKPALKTRSFQETCVSSVIEELGEHLSQWSYSVAFFELSFIPGVRLRSFCKTTKVERFRKEIREFVRQIEANSDFTNENRAKFSLMPNDPATSSFLEDEKKSGTSPLSKYVATLRQRAQQRNDSLKESSILYGAESSSLGKKSVHSDDERDSDDENNAEGEGVKVFNSSWLLEKESSDEPSKEEKKKKKKNKQDEAVDEDVVEELVLSSDEDDEHMDDEPVDDESEDEDVKPEKRTAKKSYKKERTKGASGKREQKGKGGKKRKRNH</sequence>
<keyword evidence="3" id="KW-0539">Nucleus</keyword>
<dbReference type="PANTHER" id="PTHR12687:SF4">
    <property type="entry name" value="NUCLEOLAR COMPLEX PROTEIN 2 HOMOLOG"/>
    <property type="match status" value="1"/>
</dbReference>
<evidence type="ECO:0000256" key="4">
    <source>
        <dbReference type="SAM" id="MobiDB-lite"/>
    </source>
</evidence>
<evidence type="ECO:0008006" key="7">
    <source>
        <dbReference type="Google" id="ProtNLM"/>
    </source>
</evidence>
<organism evidence="5 6">
    <name type="scientific">Saponaria officinalis</name>
    <name type="common">Common soapwort</name>
    <name type="synonym">Lychnis saponaria</name>
    <dbReference type="NCBI Taxonomy" id="3572"/>
    <lineage>
        <taxon>Eukaryota</taxon>
        <taxon>Viridiplantae</taxon>
        <taxon>Streptophyta</taxon>
        <taxon>Embryophyta</taxon>
        <taxon>Tracheophyta</taxon>
        <taxon>Spermatophyta</taxon>
        <taxon>Magnoliopsida</taxon>
        <taxon>eudicotyledons</taxon>
        <taxon>Gunneridae</taxon>
        <taxon>Pentapetalae</taxon>
        <taxon>Caryophyllales</taxon>
        <taxon>Caryophyllaceae</taxon>
        <taxon>Caryophylleae</taxon>
        <taxon>Saponaria</taxon>
    </lineage>
</organism>
<feature type="compositionally biased region" description="Acidic residues" evidence="4">
    <location>
        <begin position="638"/>
        <end position="647"/>
    </location>
</feature>
<comment type="similarity">
    <text evidence="2">Belongs to the NOC2 family.</text>
</comment>
<dbReference type="GO" id="GO:0042273">
    <property type="term" value="P:ribosomal large subunit biogenesis"/>
    <property type="evidence" value="ECO:0007669"/>
    <property type="project" value="TreeGrafter"/>
</dbReference>
<dbReference type="GO" id="GO:0005654">
    <property type="term" value="C:nucleoplasm"/>
    <property type="evidence" value="ECO:0007669"/>
    <property type="project" value="TreeGrafter"/>
</dbReference>
<evidence type="ECO:0000256" key="2">
    <source>
        <dbReference type="ARBA" id="ARBA00005907"/>
    </source>
</evidence>
<feature type="region of interest" description="Disordered" evidence="4">
    <location>
        <begin position="607"/>
        <end position="756"/>
    </location>
</feature>
<comment type="caution">
    <text evidence="5">The sequence shown here is derived from an EMBL/GenBank/DDBJ whole genome shotgun (WGS) entry which is preliminary data.</text>
</comment>
<dbReference type="Proteomes" id="UP001443914">
    <property type="component" value="Unassembled WGS sequence"/>
</dbReference>
<feature type="compositionally biased region" description="Acidic residues" evidence="4">
    <location>
        <begin position="64"/>
        <end position="112"/>
    </location>
</feature>
<dbReference type="InterPro" id="IPR005343">
    <property type="entry name" value="Noc2"/>
</dbReference>
<feature type="region of interest" description="Disordered" evidence="4">
    <location>
        <begin position="570"/>
        <end position="592"/>
    </location>
</feature>
<feature type="region of interest" description="Disordered" evidence="4">
    <location>
        <begin position="63"/>
        <end position="129"/>
    </location>
</feature>
<dbReference type="AlphaFoldDB" id="A0AAW1NCS5"/>
<evidence type="ECO:0000256" key="1">
    <source>
        <dbReference type="ARBA" id="ARBA00004123"/>
    </source>
</evidence>
<gene>
    <name evidence="5" type="ORF">RND81_01G049200</name>
</gene>
<evidence type="ECO:0000313" key="6">
    <source>
        <dbReference type="Proteomes" id="UP001443914"/>
    </source>
</evidence>
<reference evidence="5" key="1">
    <citation type="submission" date="2024-03" db="EMBL/GenBank/DDBJ databases">
        <title>WGS assembly of Saponaria officinalis var. Norfolk2.</title>
        <authorList>
            <person name="Jenkins J."/>
            <person name="Shu S."/>
            <person name="Grimwood J."/>
            <person name="Barry K."/>
            <person name="Goodstein D."/>
            <person name="Schmutz J."/>
            <person name="Leebens-Mack J."/>
            <person name="Osbourn A."/>
        </authorList>
    </citation>
    <scope>NUCLEOTIDE SEQUENCE [LARGE SCALE GENOMIC DNA]</scope>
    <source>
        <strain evidence="5">JIC</strain>
    </source>
</reference>
<protein>
    <recommendedName>
        <fullName evidence="7">Nucleolar complex protein 2 homolog</fullName>
    </recommendedName>
</protein>
<name>A0AAW1NCS5_SAPOF</name>
<feature type="compositionally biased region" description="Basic residues" evidence="4">
    <location>
        <begin position="725"/>
        <end position="734"/>
    </location>
</feature>
<dbReference type="GO" id="GO:0030690">
    <property type="term" value="C:Noc1p-Noc2p complex"/>
    <property type="evidence" value="ECO:0007669"/>
    <property type="project" value="TreeGrafter"/>
</dbReference>
<proteinExistence type="inferred from homology"/>
<evidence type="ECO:0000313" key="5">
    <source>
        <dbReference type="EMBL" id="KAK9755770.1"/>
    </source>
</evidence>
<feature type="region of interest" description="Disordered" evidence="4">
    <location>
        <begin position="1"/>
        <end position="46"/>
    </location>
</feature>
<dbReference type="GO" id="GO:0030691">
    <property type="term" value="C:Noc2p-Noc3p complex"/>
    <property type="evidence" value="ECO:0007669"/>
    <property type="project" value="TreeGrafter"/>
</dbReference>
<dbReference type="GO" id="GO:0005730">
    <property type="term" value="C:nucleolus"/>
    <property type="evidence" value="ECO:0007669"/>
    <property type="project" value="TreeGrafter"/>
</dbReference>
<keyword evidence="6" id="KW-1185">Reference proteome</keyword>
<feature type="compositionally biased region" description="Acidic residues" evidence="4">
    <location>
        <begin position="685"/>
        <end position="719"/>
    </location>
</feature>
<feature type="compositionally biased region" description="Basic and acidic residues" evidence="4">
    <location>
        <begin position="30"/>
        <end position="46"/>
    </location>
</feature>
<comment type="subcellular location">
    <subcellularLocation>
        <location evidence="1">Nucleus</location>
    </subcellularLocation>
</comment>
<feature type="compositionally biased region" description="Basic residues" evidence="4">
    <location>
        <begin position="747"/>
        <end position="756"/>
    </location>
</feature>